<dbReference type="InterPro" id="IPR031915">
    <property type="entry name" value="Clr2_N"/>
</dbReference>
<dbReference type="GeneID" id="87812807"/>
<protein>
    <recommendedName>
        <fullName evidence="6">Cryptic loci regulator 2 C-terminal domain-containing protein</fullName>
    </recommendedName>
</protein>
<proteinExistence type="predicted"/>
<feature type="region of interest" description="Disordered" evidence="1">
    <location>
        <begin position="1"/>
        <end position="36"/>
    </location>
</feature>
<dbReference type="GO" id="GO:0070824">
    <property type="term" value="C:SHREC complex"/>
    <property type="evidence" value="ECO:0007669"/>
    <property type="project" value="InterPro"/>
</dbReference>
<dbReference type="InterPro" id="IPR038986">
    <property type="entry name" value="Clr2"/>
</dbReference>
<evidence type="ECO:0008006" key="6">
    <source>
        <dbReference type="Google" id="ProtNLM"/>
    </source>
</evidence>
<evidence type="ECO:0000256" key="1">
    <source>
        <dbReference type="SAM" id="MobiDB-lite"/>
    </source>
</evidence>
<dbReference type="Proteomes" id="UP000827549">
    <property type="component" value="Chromosome 7"/>
</dbReference>
<keyword evidence="5" id="KW-1185">Reference proteome</keyword>
<evidence type="ECO:0000313" key="4">
    <source>
        <dbReference type="EMBL" id="WOO86158.1"/>
    </source>
</evidence>
<feature type="region of interest" description="Disordered" evidence="1">
    <location>
        <begin position="139"/>
        <end position="178"/>
    </location>
</feature>
<feature type="compositionally biased region" description="Polar residues" evidence="1">
    <location>
        <begin position="145"/>
        <end position="162"/>
    </location>
</feature>
<accession>A0AAF1BUJ5</accession>
<reference evidence="4" key="1">
    <citation type="submission" date="2023-10" db="EMBL/GenBank/DDBJ databases">
        <authorList>
            <person name="Noh H."/>
        </authorList>
    </citation>
    <scope>NUCLEOTIDE SEQUENCE</scope>
    <source>
        <strain evidence="4">DUCC4014</strain>
    </source>
</reference>
<dbReference type="RefSeq" id="XP_062632184.1">
    <property type="nucleotide sequence ID" value="XM_062776200.1"/>
</dbReference>
<sequence>MPSPVHPKLVWARSDGSKSTWPDQRPAGHPDGWDEKVGPENMRYKSFMEKVGQHLAKKLDLHGLKDPRMVEFPDGYALFVHHKIQKDTTIRDDYYLYGSTRIGGSKFRSVNEFIPHVEWLQNTNLPFDSHAETCSCKYGNGKEAPSQQPSSTQKRPAGSKQQDSNKKSKPEEPDEMYDTVTVERAIDYRSQRRYRRGELVFFKLENPVQPPPNSGNSAITHWPGLIASVKETTVNNASADQTSAPASSATAWSMFGGKVPESLQQPQKKKQFIHTIRPLGWFKKGSEVKRPTRALLPWAAGAELFGGVEGQKAREKEYERVLAEAINTEATSDPPKAQDLQGNALTARWQSRFGERIPFSDMPKTWDGVVIRAVPALEMGETTASYWAQTDKIEVVPGDGRLSAEDHTAIASGHKTLFQGVWYQGERIWLEDMVRLRLHRTEIPTDNLTPPKAGAMENAVFMQIRLITLEPWDDPNNEEGSGHDRWRCLVYGDLFELIPKTSLSEGEVADAPQVHAPAGHCYKRINGPEFEINIDLFDVAGRCYPDLFENEVGWFCSPKMPASQRGSLIPAGDAVQAIAGVHPNVKQMPLCEWKEDLYTIVKTATISVEKKVQQNYASLLRDKLGFPQPVEAPSTPRNGAGNGSA</sequence>
<dbReference type="EMBL" id="CP086720">
    <property type="protein sequence ID" value="WOO86158.1"/>
    <property type="molecule type" value="Genomic_DNA"/>
</dbReference>
<dbReference type="InterPro" id="IPR018839">
    <property type="entry name" value="Tscrpt-silencing_Clr2_C"/>
</dbReference>
<dbReference type="PANTHER" id="PTHR38046:SF1">
    <property type="entry name" value="CRYPTIC LOCI REGULATOR 2"/>
    <property type="match status" value="1"/>
</dbReference>
<dbReference type="Pfam" id="PF10383">
    <property type="entry name" value="Clr2"/>
    <property type="match status" value="1"/>
</dbReference>
<feature type="domain" description="Cryptic loci regulator 2 C-terminal" evidence="2">
    <location>
        <begin position="418"/>
        <end position="545"/>
    </location>
</feature>
<evidence type="ECO:0000259" key="3">
    <source>
        <dbReference type="Pfam" id="PF16761"/>
    </source>
</evidence>
<dbReference type="GO" id="GO:0030466">
    <property type="term" value="P:silent mating-type cassette heterochromatin formation"/>
    <property type="evidence" value="ECO:0007669"/>
    <property type="project" value="TreeGrafter"/>
</dbReference>
<feature type="compositionally biased region" description="Basic and acidic residues" evidence="1">
    <location>
        <begin position="26"/>
        <end position="36"/>
    </location>
</feature>
<feature type="domain" description="Cryptic loci regulator 2 N-terminal" evidence="3">
    <location>
        <begin position="70"/>
        <end position="138"/>
    </location>
</feature>
<gene>
    <name evidence="4" type="ORF">LOC62_07G009646</name>
</gene>
<evidence type="ECO:0000313" key="5">
    <source>
        <dbReference type="Proteomes" id="UP000827549"/>
    </source>
</evidence>
<name>A0AAF1BUJ5_9TREE</name>
<dbReference type="PANTHER" id="PTHR38046">
    <property type="entry name" value="CRYPTIC LOCI REGULATOR 2"/>
    <property type="match status" value="1"/>
</dbReference>
<dbReference type="Pfam" id="PF16761">
    <property type="entry name" value="Clr2_transil"/>
    <property type="match status" value="1"/>
</dbReference>
<organism evidence="4 5">
    <name type="scientific">Vanrija pseudolonga</name>
    <dbReference type="NCBI Taxonomy" id="143232"/>
    <lineage>
        <taxon>Eukaryota</taxon>
        <taxon>Fungi</taxon>
        <taxon>Dikarya</taxon>
        <taxon>Basidiomycota</taxon>
        <taxon>Agaricomycotina</taxon>
        <taxon>Tremellomycetes</taxon>
        <taxon>Trichosporonales</taxon>
        <taxon>Trichosporonaceae</taxon>
        <taxon>Vanrija</taxon>
    </lineage>
</organism>
<dbReference type="GO" id="GO:0033553">
    <property type="term" value="C:rDNA heterochromatin"/>
    <property type="evidence" value="ECO:0007669"/>
    <property type="project" value="TreeGrafter"/>
</dbReference>
<evidence type="ECO:0000259" key="2">
    <source>
        <dbReference type="Pfam" id="PF10383"/>
    </source>
</evidence>
<dbReference type="GO" id="GO:0031934">
    <property type="term" value="C:mating-type region heterochromatin"/>
    <property type="evidence" value="ECO:0007669"/>
    <property type="project" value="TreeGrafter"/>
</dbReference>
<dbReference type="AlphaFoldDB" id="A0AAF1BUJ5"/>